<gene>
    <name evidence="1" type="ORF">PR048_008202</name>
</gene>
<evidence type="ECO:0000313" key="2">
    <source>
        <dbReference type="Proteomes" id="UP001159363"/>
    </source>
</evidence>
<reference evidence="1 2" key="1">
    <citation type="submission" date="2023-02" db="EMBL/GenBank/DDBJ databases">
        <title>LHISI_Scaffold_Assembly.</title>
        <authorList>
            <person name="Stuart O.P."/>
            <person name="Cleave R."/>
            <person name="Magrath M.J.L."/>
            <person name="Mikheyev A.S."/>
        </authorList>
    </citation>
    <scope>NUCLEOTIDE SEQUENCE [LARGE SCALE GENOMIC DNA]</scope>
    <source>
        <strain evidence="1">Daus_M_001</strain>
        <tissue evidence="1">Leg muscle</tissue>
    </source>
</reference>
<comment type="caution">
    <text evidence="1">The sequence shown here is derived from an EMBL/GenBank/DDBJ whole genome shotgun (WGS) entry which is preliminary data.</text>
</comment>
<organism evidence="1 2">
    <name type="scientific">Dryococelus australis</name>
    <dbReference type="NCBI Taxonomy" id="614101"/>
    <lineage>
        <taxon>Eukaryota</taxon>
        <taxon>Metazoa</taxon>
        <taxon>Ecdysozoa</taxon>
        <taxon>Arthropoda</taxon>
        <taxon>Hexapoda</taxon>
        <taxon>Insecta</taxon>
        <taxon>Pterygota</taxon>
        <taxon>Neoptera</taxon>
        <taxon>Polyneoptera</taxon>
        <taxon>Phasmatodea</taxon>
        <taxon>Verophasmatodea</taxon>
        <taxon>Anareolatae</taxon>
        <taxon>Phasmatidae</taxon>
        <taxon>Eurycanthinae</taxon>
        <taxon>Dryococelus</taxon>
    </lineage>
</organism>
<dbReference type="Proteomes" id="UP001159363">
    <property type="component" value="Chromosome 3"/>
</dbReference>
<proteinExistence type="predicted"/>
<keyword evidence="2" id="KW-1185">Reference proteome</keyword>
<accession>A0ABQ9HWI9</accession>
<dbReference type="EMBL" id="JARBHB010000003">
    <property type="protein sequence ID" value="KAJ8888710.1"/>
    <property type="molecule type" value="Genomic_DNA"/>
</dbReference>
<evidence type="ECO:0000313" key="1">
    <source>
        <dbReference type="EMBL" id="KAJ8888710.1"/>
    </source>
</evidence>
<protein>
    <submittedName>
        <fullName evidence="1">Uncharacterized protein</fullName>
    </submittedName>
</protein>
<sequence>MTFAMFLLPNSTHLCQPITTRWCLWTSKDRLAKSSNGLENGKPLKERLAEGLFPKTSCSINESASGKSGYRKSGIYPLDRTKVLDQLPSRDSQLKPKQAIFTAATVSQTQISTPEDDFCSNESDDNFEVQVLQEIESKRIEEEELEDVEGNVRTGIWVLVEGKNKKSTKHYIGQVTKVDRKGGPEVRFLKKT</sequence>
<name>A0ABQ9HWI9_9NEOP</name>